<feature type="compositionally biased region" description="Low complexity" evidence="1">
    <location>
        <begin position="117"/>
        <end position="130"/>
    </location>
</feature>
<dbReference type="GO" id="GO:1990683">
    <property type="term" value="P:DNA double-strand break attachment to nuclear envelope"/>
    <property type="evidence" value="ECO:0007669"/>
    <property type="project" value="TreeGrafter"/>
</dbReference>
<feature type="compositionally biased region" description="Basic residues" evidence="1">
    <location>
        <begin position="180"/>
        <end position="193"/>
    </location>
</feature>
<organism evidence="2 3">
    <name type="scientific">Leucocoprinus birnbaumii</name>
    <dbReference type="NCBI Taxonomy" id="56174"/>
    <lineage>
        <taxon>Eukaryota</taxon>
        <taxon>Fungi</taxon>
        <taxon>Dikarya</taxon>
        <taxon>Basidiomycota</taxon>
        <taxon>Agaricomycotina</taxon>
        <taxon>Agaricomycetes</taxon>
        <taxon>Agaricomycetidae</taxon>
        <taxon>Agaricales</taxon>
        <taxon>Agaricineae</taxon>
        <taxon>Agaricaceae</taxon>
        <taxon>Leucocoprinus</taxon>
    </lineage>
</organism>
<protein>
    <submittedName>
        <fullName evidence="2">Uncharacterized protein</fullName>
    </submittedName>
</protein>
<dbReference type="PANTHER" id="PTHR47667">
    <property type="entry name" value="REGULATOR OF TY1 TRANSPOSITION PROTEIN 107"/>
    <property type="match status" value="1"/>
</dbReference>
<dbReference type="GO" id="GO:0006302">
    <property type="term" value="P:double-strand break repair"/>
    <property type="evidence" value="ECO:0007669"/>
    <property type="project" value="TreeGrafter"/>
</dbReference>
<evidence type="ECO:0000313" key="2">
    <source>
        <dbReference type="EMBL" id="KAJ3560225.1"/>
    </source>
</evidence>
<gene>
    <name evidence="2" type="ORF">NP233_g10980</name>
</gene>
<name>A0AAD5VNA3_9AGAR</name>
<sequence>MFSRSRDKKEARAIAECDILITQWRSGKAYGKAFKLNKTIGTMAWLYHVESTGLMPRPVDQLLHYPIPQTLIASFVNHQITVTNDFKDGTTSSMSPTKRSIVAASSSPSKRATTAMKISPTKSKTKSVSPIKRRRIVSDDDEMDADQPTREDEQVKRHRRNVQAMAVSSDKERAPVTPAKKSKSSPAKKKSPAKKQPSVDLELTDESDEELDGGMDALLKSTQAKKKKQDMDNSDDKAVIWSGKKKKVTRVESSAEEEEPESKPKKKLVRRLTNETSLELEAARAEGSATKAKLAHHASKPPMNAEKENTTESPKEGKRPEAPVPKTSGLLEMLVHVSKPSLPVRKPENWIGIVKTRWRG</sequence>
<dbReference type="Proteomes" id="UP001213000">
    <property type="component" value="Unassembled WGS sequence"/>
</dbReference>
<keyword evidence="3" id="KW-1185">Reference proteome</keyword>
<dbReference type="GO" id="GO:0035361">
    <property type="term" value="C:Cul8-RING ubiquitin ligase complex"/>
    <property type="evidence" value="ECO:0007669"/>
    <property type="project" value="TreeGrafter"/>
</dbReference>
<feature type="region of interest" description="Disordered" evidence="1">
    <location>
        <begin position="90"/>
        <end position="329"/>
    </location>
</feature>
<proteinExistence type="predicted"/>
<evidence type="ECO:0000313" key="3">
    <source>
        <dbReference type="Proteomes" id="UP001213000"/>
    </source>
</evidence>
<comment type="caution">
    <text evidence="2">The sequence shown here is derived from an EMBL/GenBank/DDBJ whole genome shotgun (WGS) entry which is preliminary data.</text>
</comment>
<dbReference type="PANTHER" id="PTHR47667:SF1">
    <property type="entry name" value="REGULATOR OF TY1 TRANSPOSITION PROTEIN 107"/>
    <property type="match status" value="1"/>
</dbReference>
<evidence type="ECO:0000256" key="1">
    <source>
        <dbReference type="SAM" id="MobiDB-lite"/>
    </source>
</evidence>
<dbReference type="InterPro" id="IPR053036">
    <property type="entry name" value="CellCycle_DNARepair_Reg"/>
</dbReference>
<dbReference type="EMBL" id="JANIEX010001213">
    <property type="protein sequence ID" value="KAJ3560225.1"/>
    <property type="molecule type" value="Genomic_DNA"/>
</dbReference>
<reference evidence="2" key="1">
    <citation type="submission" date="2022-07" db="EMBL/GenBank/DDBJ databases">
        <title>Genome Sequence of Leucocoprinus birnbaumii.</title>
        <authorList>
            <person name="Buettner E."/>
        </authorList>
    </citation>
    <scope>NUCLEOTIDE SEQUENCE</scope>
    <source>
        <strain evidence="2">VT141</strain>
    </source>
</reference>
<dbReference type="GO" id="GO:0005634">
    <property type="term" value="C:nucleus"/>
    <property type="evidence" value="ECO:0007669"/>
    <property type="project" value="TreeGrafter"/>
</dbReference>
<feature type="compositionally biased region" description="Basic and acidic residues" evidence="1">
    <location>
        <begin position="305"/>
        <end position="321"/>
    </location>
</feature>
<feature type="compositionally biased region" description="Polar residues" evidence="1">
    <location>
        <begin position="90"/>
        <end position="112"/>
    </location>
</feature>
<feature type="compositionally biased region" description="Acidic residues" evidence="1">
    <location>
        <begin position="202"/>
        <end position="213"/>
    </location>
</feature>
<dbReference type="AlphaFoldDB" id="A0AAD5VNA3"/>
<feature type="compositionally biased region" description="Basic and acidic residues" evidence="1">
    <location>
        <begin position="229"/>
        <end position="238"/>
    </location>
</feature>
<accession>A0AAD5VNA3</accession>